<feature type="non-terminal residue" evidence="15">
    <location>
        <position position="1"/>
    </location>
</feature>
<feature type="domain" description="LIM zinc-binding" evidence="13">
    <location>
        <begin position="92"/>
        <end position="154"/>
    </location>
</feature>
<keyword evidence="3" id="KW-0677">Repeat</keyword>
<dbReference type="GO" id="GO:0030182">
    <property type="term" value="P:neuron differentiation"/>
    <property type="evidence" value="ECO:0007669"/>
    <property type="project" value="TreeGrafter"/>
</dbReference>
<evidence type="ECO:0000256" key="8">
    <source>
        <dbReference type="ARBA" id="ARBA00023242"/>
    </source>
</evidence>
<organism evidence="15 16">
    <name type="scientific">Pristionchus fissidentatus</name>
    <dbReference type="NCBI Taxonomy" id="1538716"/>
    <lineage>
        <taxon>Eukaryota</taxon>
        <taxon>Metazoa</taxon>
        <taxon>Ecdysozoa</taxon>
        <taxon>Nematoda</taxon>
        <taxon>Chromadorea</taxon>
        <taxon>Rhabditida</taxon>
        <taxon>Rhabditina</taxon>
        <taxon>Diplogasteromorpha</taxon>
        <taxon>Diplogasteroidea</taxon>
        <taxon>Neodiplogasteridae</taxon>
        <taxon>Pristionchus</taxon>
    </lineage>
</organism>
<keyword evidence="4 10" id="KW-0862">Zinc</keyword>
<comment type="subcellular location">
    <subcellularLocation>
        <location evidence="1 9 11">Nucleus</location>
    </subcellularLocation>
</comment>
<evidence type="ECO:0000256" key="6">
    <source>
        <dbReference type="ARBA" id="ARBA00023125"/>
    </source>
</evidence>
<feature type="domain" description="LIM zinc-binding" evidence="13">
    <location>
        <begin position="31"/>
        <end position="91"/>
    </location>
</feature>
<evidence type="ECO:0000256" key="12">
    <source>
        <dbReference type="SAM" id="MobiDB-lite"/>
    </source>
</evidence>
<evidence type="ECO:0000256" key="10">
    <source>
        <dbReference type="PROSITE-ProRule" id="PRU00125"/>
    </source>
</evidence>
<dbReference type="EMBL" id="BTSY01000006">
    <property type="protein sequence ID" value="GMT32485.1"/>
    <property type="molecule type" value="Genomic_DNA"/>
</dbReference>
<feature type="DNA-binding region" description="Homeobox" evidence="9">
    <location>
        <begin position="163"/>
        <end position="214"/>
    </location>
</feature>
<evidence type="ECO:0000259" key="14">
    <source>
        <dbReference type="PROSITE" id="PS50071"/>
    </source>
</evidence>
<evidence type="ECO:0000256" key="3">
    <source>
        <dbReference type="ARBA" id="ARBA00022737"/>
    </source>
</evidence>
<dbReference type="SUPFAM" id="SSF46689">
    <property type="entry name" value="Homeodomain-like"/>
    <property type="match status" value="1"/>
</dbReference>
<dbReference type="PROSITE" id="PS50023">
    <property type="entry name" value="LIM_DOMAIN_2"/>
    <property type="match status" value="2"/>
</dbReference>
<feature type="domain" description="Homeobox" evidence="14">
    <location>
        <begin position="161"/>
        <end position="213"/>
    </location>
</feature>
<dbReference type="AlphaFoldDB" id="A0AAV5WPF7"/>
<evidence type="ECO:0000256" key="9">
    <source>
        <dbReference type="PROSITE-ProRule" id="PRU00108"/>
    </source>
</evidence>
<feature type="compositionally biased region" description="Low complexity" evidence="12">
    <location>
        <begin position="223"/>
        <end position="237"/>
    </location>
</feature>
<evidence type="ECO:0000256" key="7">
    <source>
        <dbReference type="ARBA" id="ARBA00023155"/>
    </source>
</evidence>
<accession>A0AAV5WPF7</accession>
<dbReference type="GO" id="GO:0005634">
    <property type="term" value="C:nucleus"/>
    <property type="evidence" value="ECO:0007669"/>
    <property type="project" value="UniProtKB-SubCell"/>
</dbReference>
<evidence type="ECO:0000256" key="1">
    <source>
        <dbReference type="ARBA" id="ARBA00004123"/>
    </source>
</evidence>
<dbReference type="Gene3D" id="1.10.10.60">
    <property type="entry name" value="Homeodomain-like"/>
    <property type="match status" value="1"/>
</dbReference>
<gene>
    <name evidence="15" type="ORF">PFISCL1PPCAC_23782</name>
</gene>
<dbReference type="InterPro" id="IPR001781">
    <property type="entry name" value="Znf_LIM"/>
</dbReference>
<dbReference type="Pfam" id="PF00412">
    <property type="entry name" value="LIM"/>
    <property type="match status" value="2"/>
</dbReference>
<dbReference type="CDD" id="cd00086">
    <property type="entry name" value="homeodomain"/>
    <property type="match status" value="1"/>
</dbReference>
<dbReference type="InterPro" id="IPR050453">
    <property type="entry name" value="LIM_Homeobox_TF"/>
</dbReference>
<proteinExistence type="predicted"/>
<keyword evidence="7 9" id="KW-0371">Homeobox</keyword>
<dbReference type="PROSITE" id="PS00478">
    <property type="entry name" value="LIM_DOMAIN_1"/>
    <property type="match status" value="2"/>
</dbReference>
<dbReference type="PANTHER" id="PTHR24208:SF127">
    <property type="entry name" value="LIM_HOMEOBOX PROTEIN AWH"/>
    <property type="match status" value="1"/>
</dbReference>
<evidence type="ECO:0000259" key="13">
    <source>
        <dbReference type="PROSITE" id="PS50023"/>
    </source>
</evidence>
<evidence type="ECO:0000256" key="4">
    <source>
        <dbReference type="ARBA" id="ARBA00022833"/>
    </source>
</evidence>
<evidence type="ECO:0000256" key="5">
    <source>
        <dbReference type="ARBA" id="ARBA00023038"/>
    </source>
</evidence>
<evidence type="ECO:0000313" key="15">
    <source>
        <dbReference type="EMBL" id="GMT32485.1"/>
    </source>
</evidence>
<sequence length="276" mass="30902">LQESEDDCALQPTLDYGSLQVLPEPYKPSSPSCSSCGSAIDDPLMLAVAGRKWHERCLRCCVCSTSLESAKSCFERGDSIYCKGCYDQEFTTKCAGCDRSISPSDWVRRARSNVYHIACFGCNQCKRQLSTGEEFAIQENKLLCKQHYLELVEGESATSKQKTKRVRTTFTDEQINVLQTHFQIDSNPDGADLERIAQQTGLSKRVTQVWFQHYLPGTHGHTDSLPSSEDPLSPRSEASSDECSISLFSLEETMCTTNLPHRMDMMGMGLQTIDYD</sequence>
<dbReference type="Gene3D" id="2.10.110.10">
    <property type="entry name" value="Cysteine Rich Protein"/>
    <property type="match status" value="2"/>
</dbReference>
<name>A0AAV5WPF7_9BILA</name>
<protein>
    <submittedName>
        <fullName evidence="15">Uncharacterized protein</fullName>
    </submittedName>
</protein>
<keyword evidence="8 9" id="KW-0539">Nucleus</keyword>
<dbReference type="PROSITE" id="PS50071">
    <property type="entry name" value="HOMEOBOX_2"/>
    <property type="match status" value="1"/>
</dbReference>
<evidence type="ECO:0000256" key="11">
    <source>
        <dbReference type="RuleBase" id="RU000682"/>
    </source>
</evidence>
<dbReference type="PANTHER" id="PTHR24208">
    <property type="entry name" value="LIM/HOMEOBOX PROTEIN LHX"/>
    <property type="match status" value="1"/>
</dbReference>
<feature type="region of interest" description="Disordered" evidence="12">
    <location>
        <begin position="220"/>
        <end position="239"/>
    </location>
</feature>
<dbReference type="Proteomes" id="UP001432322">
    <property type="component" value="Unassembled WGS sequence"/>
</dbReference>
<keyword evidence="6 9" id="KW-0238">DNA-binding</keyword>
<dbReference type="SMART" id="SM00132">
    <property type="entry name" value="LIM"/>
    <property type="match status" value="2"/>
</dbReference>
<dbReference type="GO" id="GO:0046872">
    <property type="term" value="F:metal ion binding"/>
    <property type="evidence" value="ECO:0007669"/>
    <property type="project" value="UniProtKB-KW"/>
</dbReference>
<reference evidence="15" key="1">
    <citation type="submission" date="2023-10" db="EMBL/GenBank/DDBJ databases">
        <title>Genome assembly of Pristionchus species.</title>
        <authorList>
            <person name="Yoshida K."/>
            <person name="Sommer R.J."/>
        </authorList>
    </citation>
    <scope>NUCLEOTIDE SEQUENCE</scope>
    <source>
        <strain evidence="15">RS5133</strain>
    </source>
</reference>
<dbReference type="GO" id="GO:0000981">
    <property type="term" value="F:DNA-binding transcription factor activity, RNA polymerase II-specific"/>
    <property type="evidence" value="ECO:0007669"/>
    <property type="project" value="TreeGrafter"/>
</dbReference>
<dbReference type="GO" id="GO:0000977">
    <property type="term" value="F:RNA polymerase II transcription regulatory region sequence-specific DNA binding"/>
    <property type="evidence" value="ECO:0007669"/>
    <property type="project" value="TreeGrafter"/>
</dbReference>
<dbReference type="InterPro" id="IPR009057">
    <property type="entry name" value="Homeodomain-like_sf"/>
</dbReference>
<evidence type="ECO:0000313" key="16">
    <source>
        <dbReference type="Proteomes" id="UP001432322"/>
    </source>
</evidence>
<dbReference type="Pfam" id="PF00046">
    <property type="entry name" value="Homeodomain"/>
    <property type="match status" value="1"/>
</dbReference>
<dbReference type="InterPro" id="IPR001356">
    <property type="entry name" value="HD"/>
</dbReference>
<evidence type="ECO:0000256" key="2">
    <source>
        <dbReference type="ARBA" id="ARBA00022723"/>
    </source>
</evidence>
<keyword evidence="2 10" id="KW-0479">Metal-binding</keyword>
<keyword evidence="16" id="KW-1185">Reference proteome</keyword>
<comment type="caution">
    <text evidence="15">The sequence shown here is derived from an EMBL/GenBank/DDBJ whole genome shotgun (WGS) entry which is preliminary data.</text>
</comment>
<dbReference type="SMART" id="SM00389">
    <property type="entry name" value="HOX"/>
    <property type="match status" value="1"/>
</dbReference>
<keyword evidence="5 10" id="KW-0440">LIM domain</keyword>
<dbReference type="SUPFAM" id="SSF57716">
    <property type="entry name" value="Glucocorticoid receptor-like (DNA-binding domain)"/>
    <property type="match status" value="2"/>
</dbReference>